<name>E3S6S8_PYRTT</name>
<evidence type="ECO:0000313" key="1">
    <source>
        <dbReference type="EMBL" id="EFQ86328.1"/>
    </source>
</evidence>
<sequence>MTKAPFPIYDSRNPKYYEKRAGYPLPDAEWYRNSKDETGDHIPMTFSKENFVQGFNLTCGQYYILRDHLVKALRKDDFYKKDFHRDMDAKFDAWNIWDELNKHPLLQNASNAHPKWRHDMLWKWISGTSLWIEKHLEALQDGLTPDKGWEWGPNRITPKNASSYVQFQHLRIRITDAVGAQRIVPVIALIDGDEKAKPDSPTDLDPDLLRLEHLRNILDRCKGFKLDKEDYIMWTSGEENFAIETDGDLVTALSTLRRENTDQPDEVVFWIPVE</sequence>
<dbReference type="EMBL" id="GL537468">
    <property type="protein sequence ID" value="EFQ86328.1"/>
    <property type="molecule type" value="Genomic_DNA"/>
</dbReference>
<accession>E3S6S8</accession>
<evidence type="ECO:0000313" key="2">
    <source>
        <dbReference type="Proteomes" id="UP000001067"/>
    </source>
</evidence>
<proteinExistence type="predicted"/>
<dbReference type="OrthoDB" id="10658656at2759"/>
<protein>
    <submittedName>
        <fullName evidence="1">Uncharacterized protein</fullName>
    </submittedName>
</protein>
<gene>
    <name evidence="1" type="ORF">PTT_18477</name>
</gene>
<dbReference type="KEGG" id="pte:PTT_18477"/>
<keyword evidence="2" id="KW-1185">Reference proteome</keyword>
<reference evidence="1 2" key="1">
    <citation type="journal article" date="2010" name="Genome Biol.">
        <title>A first genome assembly of the barley fungal pathogen Pyrenophora teres f. teres.</title>
        <authorList>
            <person name="Ellwood S.R."/>
            <person name="Liu Z."/>
            <person name="Syme R.A."/>
            <person name="Lai Z."/>
            <person name="Hane J.K."/>
            <person name="Keiper F."/>
            <person name="Moffat C.S."/>
            <person name="Oliver R.P."/>
            <person name="Friesen T.L."/>
        </authorList>
    </citation>
    <scope>NUCLEOTIDE SEQUENCE [LARGE SCALE GENOMIC DNA]</scope>
    <source>
        <strain evidence="1 2">0-1</strain>
    </source>
</reference>
<dbReference type="HOGENOM" id="CLU_1016133_0_0_1"/>
<dbReference type="Proteomes" id="UP000001067">
    <property type="component" value="Unassembled WGS sequence"/>
</dbReference>
<dbReference type="AlphaFoldDB" id="E3S6S8"/>
<organism evidence="2">
    <name type="scientific">Pyrenophora teres f. teres (strain 0-1)</name>
    <name type="common">Barley net blotch fungus</name>
    <name type="synonym">Drechslera teres f. teres</name>
    <dbReference type="NCBI Taxonomy" id="861557"/>
    <lineage>
        <taxon>Eukaryota</taxon>
        <taxon>Fungi</taxon>
        <taxon>Dikarya</taxon>
        <taxon>Ascomycota</taxon>
        <taxon>Pezizomycotina</taxon>
        <taxon>Dothideomycetes</taxon>
        <taxon>Pleosporomycetidae</taxon>
        <taxon>Pleosporales</taxon>
        <taxon>Pleosporineae</taxon>
        <taxon>Pleosporaceae</taxon>
        <taxon>Pyrenophora</taxon>
    </lineage>
</organism>